<dbReference type="InterPro" id="IPR019424">
    <property type="entry name" value="7TM_GPCR_Srsx"/>
</dbReference>
<feature type="transmembrane region" description="Helical" evidence="5">
    <location>
        <begin position="106"/>
        <end position="128"/>
    </location>
</feature>
<evidence type="ECO:0000313" key="6">
    <source>
        <dbReference type="EMBL" id="GMR39586.1"/>
    </source>
</evidence>
<feature type="transmembrane region" description="Helical" evidence="5">
    <location>
        <begin position="37"/>
        <end position="60"/>
    </location>
</feature>
<feature type="transmembrane region" description="Helical" evidence="5">
    <location>
        <begin position="72"/>
        <end position="94"/>
    </location>
</feature>
<feature type="non-terminal residue" evidence="6">
    <location>
        <position position="1"/>
    </location>
</feature>
<evidence type="ECO:0000256" key="1">
    <source>
        <dbReference type="ARBA" id="ARBA00004370"/>
    </source>
</evidence>
<comment type="caution">
    <text evidence="6">The sequence shown here is derived from an EMBL/GenBank/DDBJ whole genome shotgun (WGS) entry which is preliminary data.</text>
</comment>
<evidence type="ECO:0000256" key="3">
    <source>
        <dbReference type="ARBA" id="ARBA00022989"/>
    </source>
</evidence>
<dbReference type="GO" id="GO:0004930">
    <property type="term" value="F:G protein-coupled receptor activity"/>
    <property type="evidence" value="ECO:0007669"/>
    <property type="project" value="InterPro"/>
</dbReference>
<keyword evidence="4 5" id="KW-0472">Membrane</keyword>
<dbReference type="InterPro" id="IPR000276">
    <property type="entry name" value="GPCR_Rhodpsn"/>
</dbReference>
<dbReference type="Proteomes" id="UP001328107">
    <property type="component" value="Unassembled WGS sequence"/>
</dbReference>
<gene>
    <name evidence="6" type="ORF">PMAYCL1PPCAC_09781</name>
</gene>
<reference evidence="7" key="1">
    <citation type="submission" date="2022-10" db="EMBL/GenBank/DDBJ databases">
        <title>Genome assembly of Pristionchus species.</title>
        <authorList>
            <person name="Yoshida K."/>
            <person name="Sommer R.J."/>
        </authorList>
    </citation>
    <scope>NUCLEOTIDE SEQUENCE [LARGE SCALE GENOMIC DNA]</scope>
    <source>
        <strain evidence="7">RS5460</strain>
    </source>
</reference>
<dbReference type="PANTHER" id="PTHR23360">
    <property type="entry name" value="G-PROTEIN COUPLED RECEPTORS FAMILY 1 PROFILE DOMAIN-CONTAINING PROTEIN-RELATED"/>
    <property type="match status" value="1"/>
</dbReference>
<dbReference type="GO" id="GO:0016020">
    <property type="term" value="C:membrane"/>
    <property type="evidence" value="ECO:0007669"/>
    <property type="project" value="UniProtKB-SubCell"/>
</dbReference>
<evidence type="ECO:0008006" key="8">
    <source>
        <dbReference type="Google" id="ProtNLM"/>
    </source>
</evidence>
<organism evidence="6 7">
    <name type="scientific">Pristionchus mayeri</name>
    <dbReference type="NCBI Taxonomy" id="1317129"/>
    <lineage>
        <taxon>Eukaryota</taxon>
        <taxon>Metazoa</taxon>
        <taxon>Ecdysozoa</taxon>
        <taxon>Nematoda</taxon>
        <taxon>Chromadorea</taxon>
        <taxon>Rhabditida</taxon>
        <taxon>Rhabditina</taxon>
        <taxon>Diplogasteromorpha</taxon>
        <taxon>Diplogasteroidea</taxon>
        <taxon>Neodiplogasteridae</taxon>
        <taxon>Pristionchus</taxon>
    </lineage>
</organism>
<dbReference type="SMART" id="SM01381">
    <property type="entry name" value="7TM_GPCR_Srsx"/>
    <property type="match status" value="1"/>
</dbReference>
<dbReference type="Gene3D" id="1.20.1070.10">
    <property type="entry name" value="Rhodopsin 7-helix transmembrane proteins"/>
    <property type="match status" value="1"/>
</dbReference>
<name>A0AAN4ZF16_9BILA</name>
<evidence type="ECO:0000256" key="5">
    <source>
        <dbReference type="SAM" id="Phobius"/>
    </source>
</evidence>
<protein>
    <recommendedName>
        <fullName evidence="8">G protein-coupled receptor</fullName>
    </recommendedName>
</protein>
<sequence length="149" mass="17033">AICLFASQVPFLMFKYYEPRRVICSISEAYYRDGRTLWIQIMLGVNILTLVPYALTWIHLRSREKSSYTKRVFRAISLVMIFDVGGWLTAVSIGKLIQTSAMSGDILLILLEICGCIVQLGISIKPIIYYNTSIEYNKAFRALFGFDRA</sequence>
<dbReference type="EMBL" id="BTRK01000002">
    <property type="protein sequence ID" value="GMR39586.1"/>
    <property type="molecule type" value="Genomic_DNA"/>
</dbReference>
<evidence type="ECO:0000256" key="4">
    <source>
        <dbReference type="ARBA" id="ARBA00023136"/>
    </source>
</evidence>
<evidence type="ECO:0000256" key="2">
    <source>
        <dbReference type="ARBA" id="ARBA00022692"/>
    </source>
</evidence>
<dbReference type="SUPFAM" id="SSF81321">
    <property type="entry name" value="Family A G protein-coupled receptor-like"/>
    <property type="match status" value="1"/>
</dbReference>
<dbReference type="InterPro" id="IPR047130">
    <property type="entry name" value="7TM_GPCR_Srsx_nematod"/>
</dbReference>
<keyword evidence="7" id="KW-1185">Reference proteome</keyword>
<keyword evidence="2 5" id="KW-0812">Transmembrane</keyword>
<keyword evidence="3 5" id="KW-1133">Transmembrane helix</keyword>
<dbReference type="PANTHER" id="PTHR23360:SF5">
    <property type="entry name" value="G-PROTEIN COUPLED RECEPTORS FAMILY 1 PROFILE DOMAIN-CONTAINING PROTEIN"/>
    <property type="match status" value="1"/>
</dbReference>
<dbReference type="AlphaFoldDB" id="A0AAN4ZF16"/>
<evidence type="ECO:0000313" key="7">
    <source>
        <dbReference type="Proteomes" id="UP001328107"/>
    </source>
</evidence>
<dbReference type="Pfam" id="PF10320">
    <property type="entry name" value="7TM_GPCR_Srsx"/>
    <property type="match status" value="1"/>
</dbReference>
<proteinExistence type="predicted"/>
<accession>A0AAN4ZF16</accession>
<comment type="subcellular location">
    <subcellularLocation>
        <location evidence="1">Membrane</location>
    </subcellularLocation>
</comment>
<feature type="non-terminal residue" evidence="6">
    <location>
        <position position="149"/>
    </location>
</feature>